<proteinExistence type="predicted"/>
<evidence type="ECO:0008006" key="4">
    <source>
        <dbReference type="Google" id="ProtNLM"/>
    </source>
</evidence>
<comment type="caution">
    <text evidence="2">The sequence shown here is derived from an EMBL/GenBank/DDBJ whole genome shotgun (WGS) entry which is preliminary data.</text>
</comment>
<organism evidence="2 3">
    <name type="scientific">Pararhizobium capsulatum DSM 1112</name>
    <dbReference type="NCBI Taxonomy" id="1121113"/>
    <lineage>
        <taxon>Bacteria</taxon>
        <taxon>Pseudomonadati</taxon>
        <taxon>Pseudomonadota</taxon>
        <taxon>Alphaproteobacteria</taxon>
        <taxon>Hyphomicrobiales</taxon>
        <taxon>Rhizobiaceae</taxon>
        <taxon>Rhizobium/Agrobacterium group</taxon>
        <taxon>Pararhizobium</taxon>
    </lineage>
</organism>
<feature type="transmembrane region" description="Helical" evidence="1">
    <location>
        <begin position="43"/>
        <end position="61"/>
    </location>
</feature>
<protein>
    <recommendedName>
        <fullName evidence="4">Lipoprotein</fullName>
    </recommendedName>
</protein>
<reference evidence="2 3" key="1">
    <citation type="submission" date="2023-07" db="EMBL/GenBank/DDBJ databases">
        <title>Genomic Encyclopedia of Type Strains, Phase IV (KMG-IV): sequencing the most valuable type-strain genomes for metagenomic binning, comparative biology and taxonomic classification.</title>
        <authorList>
            <person name="Goeker M."/>
        </authorList>
    </citation>
    <scope>NUCLEOTIDE SEQUENCE [LARGE SCALE GENOMIC DNA]</scope>
    <source>
        <strain evidence="2 3">DSM 1112</strain>
    </source>
</reference>
<accession>A0ABU0BMY1</accession>
<keyword evidence="1" id="KW-1133">Transmembrane helix</keyword>
<evidence type="ECO:0000313" key="3">
    <source>
        <dbReference type="Proteomes" id="UP001230207"/>
    </source>
</evidence>
<keyword evidence="1" id="KW-0472">Membrane</keyword>
<evidence type="ECO:0000313" key="2">
    <source>
        <dbReference type="EMBL" id="MDQ0319615.1"/>
    </source>
</evidence>
<evidence type="ECO:0000256" key="1">
    <source>
        <dbReference type="SAM" id="Phobius"/>
    </source>
</evidence>
<dbReference type="EMBL" id="JAUSVF010000001">
    <property type="protein sequence ID" value="MDQ0319615.1"/>
    <property type="molecule type" value="Genomic_DNA"/>
</dbReference>
<keyword evidence="1" id="KW-0812">Transmembrane</keyword>
<dbReference type="Proteomes" id="UP001230207">
    <property type="component" value="Unassembled WGS sequence"/>
</dbReference>
<keyword evidence="3" id="KW-1185">Reference proteome</keyword>
<gene>
    <name evidence="2" type="ORF">QO002_001753</name>
</gene>
<dbReference type="PROSITE" id="PS51257">
    <property type="entry name" value="PROKAR_LIPOPROTEIN"/>
    <property type="match status" value="1"/>
</dbReference>
<sequence length="68" mass="7192">MVELKGWYQSMTVWGALVAVLASCAHLAGIEIGTQDQRQFVDALTTIAAAGGGLVAIYGRISASKRLR</sequence>
<dbReference type="RefSeq" id="WP_307228658.1">
    <property type="nucleotide sequence ID" value="NZ_JAUSVF010000001.1"/>
</dbReference>
<name>A0ABU0BMY1_9HYPH</name>